<organism evidence="1">
    <name type="scientific">marine sediment metagenome</name>
    <dbReference type="NCBI Taxonomy" id="412755"/>
    <lineage>
        <taxon>unclassified sequences</taxon>
        <taxon>metagenomes</taxon>
        <taxon>ecological metagenomes</taxon>
    </lineage>
</organism>
<protein>
    <submittedName>
        <fullName evidence="1">Uncharacterized protein</fullName>
    </submittedName>
</protein>
<proteinExistence type="predicted"/>
<feature type="non-terminal residue" evidence="1">
    <location>
        <position position="34"/>
    </location>
</feature>
<comment type="caution">
    <text evidence="1">The sequence shown here is derived from an EMBL/GenBank/DDBJ whole genome shotgun (WGS) entry which is preliminary data.</text>
</comment>
<reference evidence="1" key="1">
    <citation type="journal article" date="2015" name="Nature">
        <title>Complex archaea that bridge the gap between prokaryotes and eukaryotes.</title>
        <authorList>
            <person name="Spang A."/>
            <person name="Saw J.H."/>
            <person name="Jorgensen S.L."/>
            <person name="Zaremba-Niedzwiedzka K."/>
            <person name="Martijn J."/>
            <person name="Lind A.E."/>
            <person name="van Eijk R."/>
            <person name="Schleper C."/>
            <person name="Guy L."/>
            <person name="Ettema T.J."/>
        </authorList>
    </citation>
    <scope>NUCLEOTIDE SEQUENCE</scope>
</reference>
<gene>
    <name evidence="1" type="ORF">LCGC14_2966740</name>
</gene>
<name>A0A0F8XAK6_9ZZZZ</name>
<evidence type="ECO:0000313" key="1">
    <source>
        <dbReference type="EMBL" id="KKK66177.1"/>
    </source>
</evidence>
<dbReference type="AlphaFoldDB" id="A0A0F8XAK6"/>
<accession>A0A0F8XAK6</accession>
<dbReference type="EMBL" id="LAZR01060203">
    <property type="protein sequence ID" value="KKK66177.1"/>
    <property type="molecule type" value="Genomic_DNA"/>
</dbReference>
<sequence>MAKADENKEKVSKLKLKLGHLQFESMKLATELQP</sequence>